<dbReference type="InterPro" id="IPR027417">
    <property type="entry name" value="P-loop_NTPase"/>
</dbReference>
<dbReference type="EnsemblPlants" id="Ma07_t23940.1">
    <property type="protein sequence ID" value="Ma07_p23940.1"/>
    <property type="gene ID" value="Ma07_g23940"/>
</dbReference>
<dbReference type="EMBL" id="HG996473">
    <property type="protein sequence ID" value="CAG1857580.1"/>
    <property type="molecule type" value="Genomic_DNA"/>
</dbReference>
<reference evidence="9" key="2">
    <citation type="submission" date="2021-05" db="UniProtKB">
        <authorList>
            <consortium name="EnsemblPlants"/>
        </authorList>
    </citation>
    <scope>IDENTIFICATION</scope>
    <source>
        <strain evidence="9">subsp. malaccensis</strain>
    </source>
</reference>
<dbReference type="InterPro" id="IPR051650">
    <property type="entry name" value="SL_signaling_regulator"/>
</dbReference>
<dbReference type="Gramene" id="Ma07_t23940.1">
    <property type="protein sequence ID" value="Ma07_p23940.1"/>
    <property type="gene ID" value="Ma07_g23940"/>
</dbReference>
<evidence type="ECO:0000256" key="1">
    <source>
        <dbReference type="ARBA" id="ARBA00008675"/>
    </source>
</evidence>
<evidence type="ECO:0000256" key="5">
    <source>
        <dbReference type="PROSITE-ProRule" id="PRU01251"/>
    </source>
</evidence>
<comment type="similarity">
    <text evidence="1">Belongs to the ClpA/ClpB family.</text>
</comment>
<gene>
    <name evidence="8" type="ORF">GSMUA_30580.1</name>
</gene>
<sequence>MPTPVSNARACLAAEAGAALDDAVAIARRRAHAQTTSLHVVYALLLSSSPSPSPSPAAGRTAPGASSAPCSILRDALTRARSSAYSPRLQFKALELCFGVALDRLPSSSSTNRQVAEGSGGGDEPPVSNSLMAAIKRSQANQRRNPDTFHLYQQQQQSAAAAGGASSFSGVKVELQQLVLAILDDPVVSRVFGDAGFRSTDIKLAILRPPPPILRFPRAARCPPLFLCNFSAGDGFETALSPRGLVFPFATAAGQLRSDGSDENCRRIGEILARKSSGRNPMLVGVGAGEAARDFAQAVERQNWAVLPPELRGIKLVSIEKEVVELGTGGGDQLAVGTRLEELGNKAESPGAILNIGDLKGMVEGSSDCDEKESCLVSELTRLLEVYQGRLWVMGWSATYETYMKFLSKHPMLDKDWDLQLLPITSVRTGMGGSLPRPPSLMESFVPFGGFFPTAYDSKGMFSSVYPSGLHYEHCNDKYEQEVSVTLKGHSDSLDDQQNANLPFWLHEPNTVSLNDGFDIAKAKDDKTVFNANAMDLQKKWNDNSQCLHHGCQTTDTDDRPAVPGDIEPSCISNTERTCNHNSENPDDAQNQIGFGILFPISEGTKKITAASKSISLPSLLEPGDKDFFLKLEVRPSKSEQIQRESFQSLQGDDHASPSSVTSVMTDLVLGTLHEPLCNKGNPALQVQKDHSEDLPVCLPSMNVNMVKRNGPDVPVDSFSCVGHQGSPTNGTPQRVLTRSFSQVLNGCSSAYDKPSFISSSTLQKFDLSNYKSFCSSLVNKVGRQEEAISAISQAIVHCKSGERRRGACLRGDIWLSFCGPDKIGKKRVAVALAELIYGSKEDFVCIDLSYQDCVAHPKTICAQQVVNGNDVQFRGKMNVDHIAAELSQKLQSVVFLENVDKADFLVQNSLSQAIRTGKFPDSHGREFSVNNAIFILTSARIQGQTFSQTKECSSFSEETILAASCWQMKIILEPSRESISSSPRAPNVSFASSQKLRNNQVYRHSVFVCKRKLDVSHDCRIQYESLMSAKKAHKTAKVFLDLNLPVEEVDVNDNNYSSHEDYSKSETSESWMEDFFDLVDASVDFKPFDFDALADNMLKDINKIFRGAAGPDCLLEIDQKVMEEILAAAWSLEDRGALTKWFEQVLGRSFVELRRRRNLSGHSILRLVACEDAFAQDHAPGVLLPSRIIIS</sequence>
<feature type="compositionally biased region" description="Polar residues" evidence="6">
    <location>
        <begin position="644"/>
        <end position="661"/>
    </location>
</feature>
<dbReference type="GO" id="GO:0005634">
    <property type="term" value="C:nucleus"/>
    <property type="evidence" value="ECO:0000318"/>
    <property type="project" value="GO_Central"/>
</dbReference>
<organism evidence="9 10">
    <name type="scientific">Musa acuminata subsp. malaccensis</name>
    <name type="common">Wild banana</name>
    <name type="synonym">Musa malaccensis</name>
    <dbReference type="NCBI Taxonomy" id="214687"/>
    <lineage>
        <taxon>Eukaryota</taxon>
        <taxon>Viridiplantae</taxon>
        <taxon>Streptophyta</taxon>
        <taxon>Embryophyta</taxon>
        <taxon>Tracheophyta</taxon>
        <taxon>Spermatophyta</taxon>
        <taxon>Magnoliopsida</taxon>
        <taxon>Liliopsida</taxon>
        <taxon>Zingiberales</taxon>
        <taxon>Musaceae</taxon>
        <taxon>Musa</taxon>
    </lineage>
</organism>
<dbReference type="PANTHER" id="PTHR43572:SF38">
    <property type="entry name" value="PROTEIN SMAX1-LIKE 6"/>
    <property type="match status" value="1"/>
</dbReference>
<evidence type="ECO:0000256" key="4">
    <source>
        <dbReference type="ARBA" id="ARBA00023163"/>
    </source>
</evidence>
<evidence type="ECO:0000313" key="9">
    <source>
        <dbReference type="EnsemblPlants" id="Ma07_p23940.1"/>
    </source>
</evidence>
<dbReference type="Gene3D" id="3.40.50.300">
    <property type="entry name" value="P-loop containing nucleotide triphosphate hydrolases"/>
    <property type="match status" value="2"/>
</dbReference>
<dbReference type="CDD" id="cd19499">
    <property type="entry name" value="RecA-like_ClpB_Hsp104-like"/>
    <property type="match status" value="1"/>
</dbReference>
<dbReference type="PANTHER" id="PTHR43572">
    <property type="entry name" value="CHAPERONE PROTEIN CLPD, CHLOROPLASTIC"/>
    <property type="match status" value="1"/>
</dbReference>
<evidence type="ECO:0000256" key="3">
    <source>
        <dbReference type="ARBA" id="ARBA00023015"/>
    </source>
</evidence>
<dbReference type="InParanoid" id="A0A804JZ47"/>
<evidence type="ECO:0000256" key="2">
    <source>
        <dbReference type="ARBA" id="ARBA00022737"/>
    </source>
</evidence>
<dbReference type="OrthoDB" id="1723324at2759"/>
<dbReference type="Pfam" id="PF26587">
    <property type="entry name" value="AAA_lid_SMAX1"/>
    <property type="match status" value="1"/>
</dbReference>
<name>A0A804JZ47_MUSAM</name>
<accession>A0A804JZ47</accession>
<feature type="domain" description="Clp R" evidence="7">
    <location>
        <begin position="8"/>
        <end position="212"/>
    </location>
</feature>
<dbReference type="InterPro" id="IPR058680">
    <property type="entry name" value="NBD_SMAX1-like"/>
</dbReference>
<dbReference type="GO" id="GO:0005524">
    <property type="term" value="F:ATP binding"/>
    <property type="evidence" value="ECO:0007669"/>
    <property type="project" value="InterPro"/>
</dbReference>
<dbReference type="InterPro" id="IPR004176">
    <property type="entry name" value="Clp_R_N"/>
</dbReference>
<dbReference type="GO" id="GO:0016887">
    <property type="term" value="F:ATP hydrolysis activity"/>
    <property type="evidence" value="ECO:0007669"/>
    <property type="project" value="InterPro"/>
</dbReference>
<dbReference type="SUPFAM" id="SSF52540">
    <property type="entry name" value="P-loop containing nucleoside triphosphate hydrolases"/>
    <property type="match status" value="1"/>
</dbReference>
<dbReference type="Pfam" id="PF23569">
    <property type="entry name" value="NBD_SMAX1"/>
    <property type="match status" value="1"/>
</dbReference>
<feature type="region of interest" description="Disordered" evidence="6">
    <location>
        <begin position="109"/>
        <end position="129"/>
    </location>
</feature>
<keyword evidence="2 5" id="KW-0677">Repeat</keyword>
<evidence type="ECO:0000256" key="6">
    <source>
        <dbReference type="SAM" id="MobiDB-lite"/>
    </source>
</evidence>
<dbReference type="InterPro" id="IPR058954">
    <property type="entry name" value="AAA_lid_SMAX1"/>
</dbReference>
<dbReference type="Proteomes" id="UP000012960">
    <property type="component" value="Unplaced"/>
</dbReference>
<protein>
    <submittedName>
        <fullName evidence="8">(wild Malaysian banana) hypothetical protein</fullName>
    </submittedName>
</protein>
<dbReference type="InterPro" id="IPR036628">
    <property type="entry name" value="Clp_N_dom_sf"/>
</dbReference>
<dbReference type="FunCoup" id="A0A804JZ47">
    <property type="interactions" value="3161"/>
</dbReference>
<feature type="region of interest" description="Disordered" evidence="6">
    <location>
        <begin position="640"/>
        <end position="661"/>
    </location>
</feature>
<evidence type="ECO:0000313" key="10">
    <source>
        <dbReference type="Proteomes" id="UP000012960"/>
    </source>
</evidence>
<evidence type="ECO:0000313" key="8">
    <source>
        <dbReference type="EMBL" id="CAG1857580.1"/>
    </source>
</evidence>
<proteinExistence type="inferred from homology"/>
<evidence type="ECO:0000259" key="7">
    <source>
        <dbReference type="PROSITE" id="PS51903"/>
    </source>
</evidence>
<dbReference type="Gene3D" id="1.10.1780.10">
    <property type="entry name" value="Clp, N-terminal domain"/>
    <property type="match status" value="1"/>
</dbReference>
<keyword evidence="10" id="KW-1185">Reference proteome</keyword>
<dbReference type="OMA" id="VCKGNGS"/>
<dbReference type="AlphaFoldDB" id="A0A804JZ47"/>
<dbReference type="Pfam" id="PF07724">
    <property type="entry name" value="AAA_2"/>
    <property type="match status" value="1"/>
</dbReference>
<keyword evidence="3" id="KW-0805">Transcription regulation</keyword>
<dbReference type="PROSITE" id="PS51903">
    <property type="entry name" value="CLP_R"/>
    <property type="match status" value="1"/>
</dbReference>
<reference evidence="8" key="1">
    <citation type="submission" date="2021-03" db="EMBL/GenBank/DDBJ databases">
        <authorList>
            <consortium name="Genoscope - CEA"/>
            <person name="William W."/>
        </authorList>
    </citation>
    <scope>NUCLEOTIDE SEQUENCE</scope>
    <source>
        <strain evidence="8">Doubled-haploid Pahang</strain>
    </source>
</reference>
<dbReference type="InterPro" id="IPR003959">
    <property type="entry name" value="ATPase_AAA_core"/>
</dbReference>
<keyword evidence="4" id="KW-0804">Transcription</keyword>
<dbReference type="GO" id="GO:0044183">
    <property type="term" value="F:protein folding chaperone"/>
    <property type="evidence" value="ECO:0000318"/>
    <property type="project" value="GO_Central"/>
</dbReference>